<dbReference type="PANTHER" id="PTHR22933:SF42">
    <property type="entry name" value="FI18455P1-RELATED"/>
    <property type="match status" value="1"/>
</dbReference>
<dbReference type="PANTHER" id="PTHR22933">
    <property type="entry name" value="FI18007P1-RELATED"/>
    <property type="match status" value="1"/>
</dbReference>
<dbReference type="EMBL" id="KK852498">
    <property type="protein sequence ID" value="KDR22635.1"/>
    <property type="molecule type" value="Genomic_DNA"/>
</dbReference>
<dbReference type="GO" id="GO:0005576">
    <property type="term" value="C:extracellular region"/>
    <property type="evidence" value="ECO:0007669"/>
    <property type="project" value="InterPro"/>
</dbReference>
<evidence type="ECO:0000313" key="2">
    <source>
        <dbReference type="EMBL" id="KDR22635.1"/>
    </source>
</evidence>
<dbReference type="InterPro" id="IPR002557">
    <property type="entry name" value="Chitin-bd_dom"/>
</dbReference>
<dbReference type="SUPFAM" id="SSF57625">
    <property type="entry name" value="Invertebrate chitin-binding proteins"/>
    <property type="match status" value="1"/>
</dbReference>
<dbReference type="PROSITE" id="PS50940">
    <property type="entry name" value="CHIT_BIND_II"/>
    <property type="match status" value="1"/>
</dbReference>
<dbReference type="Pfam" id="PF01607">
    <property type="entry name" value="CBM_14"/>
    <property type="match status" value="1"/>
</dbReference>
<feature type="domain" description="Chitin-binding type-2" evidence="1">
    <location>
        <begin position="28"/>
        <end position="86"/>
    </location>
</feature>
<dbReference type="Gene3D" id="2.170.140.10">
    <property type="entry name" value="Chitin binding domain"/>
    <property type="match status" value="1"/>
</dbReference>
<evidence type="ECO:0000313" key="3">
    <source>
        <dbReference type="Proteomes" id="UP000027135"/>
    </source>
</evidence>
<dbReference type="InterPro" id="IPR052976">
    <property type="entry name" value="Scoloptoxin-like"/>
</dbReference>
<reference evidence="2 3" key="1">
    <citation type="journal article" date="2014" name="Nat. Commun.">
        <title>Molecular traces of alternative social organization in a termite genome.</title>
        <authorList>
            <person name="Terrapon N."/>
            <person name="Li C."/>
            <person name="Robertson H.M."/>
            <person name="Ji L."/>
            <person name="Meng X."/>
            <person name="Booth W."/>
            <person name="Chen Z."/>
            <person name="Childers C.P."/>
            <person name="Glastad K.M."/>
            <person name="Gokhale K."/>
            <person name="Gowin J."/>
            <person name="Gronenberg W."/>
            <person name="Hermansen R.A."/>
            <person name="Hu H."/>
            <person name="Hunt B.G."/>
            <person name="Huylmans A.K."/>
            <person name="Khalil S.M."/>
            <person name="Mitchell R.D."/>
            <person name="Munoz-Torres M.C."/>
            <person name="Mustard J.A."/>
            <person name="Pan H."/>
            <person name="Reese J.T."/>
            <person name="Scharf M.E."/>
            <person name="Sun F."/>
            <person name="Vogel H."/>
            <person name="Xiao J."/>
            <person name="Yang W."/>
            <person name="Yang Z."/>
            <person name="Yang Z."/>
            <person name="Zhou J."/>
            <person name="Zhu J."/>
            <person name="Brent C.S."/>
            <person name="Elsik C.G."/>
            <person name="Goodisman M.A."/>
            <person name="Liberles D.A."/>
            <person name="Roe R.M."/>
            <person name="Vargo E.L."/>
            <person name="Vilcinskas A."/>
            <person name="Wang J."/>
            <person name="Bornberg-Bauer E."/>
            <person name="Korb J."/>
            <person name="Zhang G."/>
            <person name="Liebig J."/>
        </authorList>
    </citation>
    <scope>NUCLEOTIDE SEQUENCE [LARGE SCALE GENOMIC DNA]</scope>
    <source>
        <tissue evidence="2">Whole organism</tissue>
    </source>
</reference>
<feature type="non-terminal residue" evidence="2">
    <location>
        <position position="91"/>
    </location>
</feature>
<dbReference type="OMA" id="YNVRCGS"/>
<dbReference type="Proteomes" id="UP000027135">
    <property type="component" value="Unassembled WGS sequence"/>
</dbReference>
<dbReference type="SMART" id="SM00494">
    <property type="entry name" value="ChtBD2"/>
    <property type="match status" value="1"/>
</dbReference>
<keyword evidence="3" id="KW-1185">Reference proteome</keyword>
<dbReference type="STRING" id="136037.A0A067RPY1"/>
<organism evidence="2 3">
    <name type="scientific">Zootermopsis nevadensis</name>
    <name type="common">Dampwood termite</name>
    <dbReference type="NCBI Taxonomy" id="136037"/>
    <lineage>
        <taxon>Eukaryota</taxon>
        <taxon>Metazoa</taxon>
        <taxon>Ecdysozoa</taxon>
        <taxon>Arthropoda</taxon>
        <taxon>Hexapoda</taxon>
        <taxon>Insecta</taxon>
        <taxon>Pterygota</taxon>
        <taxon>Neoptera</taxon>
        <taxon>Polyneoptera</taxon>
        <taxon>Dictyoptera</taxon>
        <taxon>Blattodea</taxon>
        <taxon>Blattoidea</taxon>
        <taxon>Termitoidae</taxon>
        <taxon>Termopsidae</taxon>
        <taxon>Zootermopsis</taxon>
    </lineage>
</organism>
<accession>A0A067RPY1</accession>
<dbReference type="InterPro" id="IPR036508">
    <property type="entry name" value="Chitin-bd_dom_sf"/>
</dbReference>
<evidence type="ECO:0000259" key="1">
    <source>
        <dbReference type="PROSITE" id="PS50940"/>
    </source>
</evidence>
<dbReference type="InParanoid" id="A0A067RPY1"/>
<dbReference type="GO" id="GO:0008061">
    <property type="term" value="F:chitin binding"/>
    <property type="evidence" value="ECO:0007669"/>
    <property type="project" value="InterPro"/>
</dbReference>
<sequence length="91" mass="10350">MNLSCVLTGVMGRPGMDFPVLRSIPKTGFSCRQVKHSGYYADLDTDCQVFHICADGRKISFLCPNGTIFRQSHLICDWWWTVDCASSKEHY</sequence>
<dbReference type="eggNOG" id="ENOG502S2FX">
    <property type="taxonomic scope" value="Eukaryota"/>
</dbReference>
<proteinExistence type="predicted"/>
<name>A0A067RPY1_ZOONE</name>
<protein>
    <recommendedName>
        <fullName evidence="1">Chitin-binding type-2 domain-containing protein</fullName>
    </recommendedName>
</protein>
<gene>
    <name evidence="2" type="ORF">L798_12767</name>
</gene>
<dbReference type="AlphaFoldDB" id="A0A067RPY1"/>